<feature type="transmembrane region" description="Helical" evidence="6">
    <location>
        <begin position="606"/>
        <end position="628"/>
    </location>
</feature>
<feature type="transmembrane region" description="Helical" evidence="6">
    <location>
        <begin position="433"/>
        <end position="454"/>
    </location>
</feature>
<name>A0A4Y6I6Y3_9MOLU</name>
<comment type="subcellular location">
    <subcellularLocation>
        <location evidence="1 5">Membrane</location>
        <topology evidence="1 5">Multi-pass membrane protein</topology>
    </subcellularLocation>
</comment>
<dbReference type="GO" id="GO:0051205">
    <property type="term" value="P:protein insertion into membrane"/>
    <property type="evidence" value="ECO:0007669"/>
    <property type="project" value="TreeGrafter"/>
</dbReference>
<sequence>MKKNNFTYFTGDGDHKEKRREIIKKTLKWIKIVFYIIIFGLALTGCVQSFVIKNSYNVGNGVEFYNNKDEVAPRVNTLKNKEIKTDYSIENSTEKSQEIIKINKLDVDSQANYLVTDENVLKALKNQTVANGGDYGVQINYLTSFKFGKNINLDGWNSSSILERDGKYLFRSDNSKTYEYVSNAQQQDIYTLAYALDTRSGQENQTLPILLLQTRDVEKQQNGKTSIVKENIFTTNDSGQKVYNVVWIPGLQKVYTYSNNDNSPRNAFARDVLQMFYQYSFGPSSEIYQALGKDPSLFLKEKIDSISQDVRNNNTVDSNGANGVLFTLTEREYVAVIAYQKTLTEYLKELQYFNGENKDVIAKNGLLVSKYDYNTNLLKSQNVSKAPLSGDNPIRPITSWGEAWEYGPFFGIFVYPLAKLMQPLRRALPEWDGWASIICIILAVIVTRLINLAVTYKSVLFQGLQEDLKYKKAAIDAKYAGLENNKAMKVRKQQEIQALYAKSNVNPMDQFASVLLTLTIFLAMWRVIQSIPEIKQTTWLGLNFASTSYQQLFSGQFVYLWILIVTVLIQLITMYLPQYLNKKKHRKRISIAEEQALKKNEKTQKIVMLIMCVFTVILTAGVQVYWLFGGLWNIMQTLSVHKITRTKWFKEKIVPKVMKK</sequence>
<dbReference type="NCBIfam" id="NF002567">
    <property type="entry name" value="PRK02201.1-2"/>
    <property type="match status" value="1"/>
</dbReference>
<evidence type="ECO:0000256" key="5">
    <source>
        <dbReference type="RuleBase" id="RU003945"/>
    </source>
</evidence>
<dbReference type="AlphaFoldDB" id="A0A4Y6I6Y3"/>
<evidence type="ECO:0000256" key="4">
    <source>
        <dbReference type="ARBA" id="ARBA00023136"/>
    </source>
</evidence>
<gene>
    <name evidence="8" type="primary">yidC</name>
    <name evidence="8" type="ORF">FIV53_02545</name>
</gene>
<proteinExistence type="inferred from homology"/>
<feature type="transmembrane region" description="Helical" evidence="6">
    <location>
        <begin position="511"/>
        <end position="528"/>
    </location>
</feature>
<organism evidence="8 9">
    <name type="scientific">Mycoplasma nasistruthionis</name>
    <dbReference type="NCBI Taxonomy" id="353852"/>
    <lineage>
        <taxon>Bacteria</taxon>
        <taxon>Bacillati</taxon>
        <taxon>Mycoplasmatota</taxon>
        <taxon>Mollicutes</taxon>
        <taxon>Mycoplasmataceae</taxon>
        <taxon>Mycoplasma</taxon>
    </lineage>
</organism>
<dbReference type="Pfam" id="PF02096">
    <property type="entry name" value="60KD_IMP"/>
    <property type="match status" value="1"/>
</dbReference>
<keyword evidence="4 6" id="KW-0472">Membrane</keyword>
<comment type="similarity">
    <text evidence="5">Belongs to the OXA1/ALB3/YidC family.</text>
</comment>
<evidence type="ECO:0000259" key="7">
    <source>
        <dbReference type="Pfam" id="PF02096"/>
    </source>
</evidence>
<evidence type="ECO:0000313" key="8">
    <source>
        <dbReference type="EMBL" id="QDF65152.1"/>
    </source>
</evidence>
<evidence type="ECO:0000256" key="2">
    <source>
        <dbReference type="ARBA" id="ARBA00022692"/>
    </source>
</evidence>
<evidence type="ECO:0000256" key="1">
    <source>
        <dbReference type="ARBA" id="ARBA00004141"/>
    </source>
</evidence>
<reference evidence="8 9" key="1">
    <citation type="submission" date="2019-06" db="EMBL/GenBank/DDBJ databases">
        <title>Mycoplasma nasistruthionis sp. nov. str Ms03.</title>
        <authorList>
            <person name="Botes A."/>
        </authorList>
    </citation>
    <scope>NUCLEOTIDE SEQUENCE [LARGE SCALE GENOMIC DNA]</scope>
    <source>
        <strain evidence="8 9">Ms03</strain>
    </source>
</reference>
<keyword evidence="2 5" id="KW-0812">Transmembrane</keyword>
<evidence type="ECO:0000256" key="6">
    <source>
        <dbReference type="SAM" id="Phobius"/>
    </source>
</evidence>
<keyword evidence="3 6" id="KW-1133">Transmembrane helix</keyword>
<dbReference type="RefSeq" id="WP_208664702.1">
    <property type="nucleotide sequence ID" value="NZ_CP041147.1"/>
</dbReference>
<dbReference type="EMBL" id="CP041147">
    <property type="protein sequence ID" value="QDF65152.1"/>
    <property type="molecule type" value="Genomic_DNA"/>
</dbReference>
<feature type="domain" description="Membrane insertase YidC/Oxa/ALB C-terminal" evidence="7">
    <location>
        <begin position="438"/>
        <end position="641"/>
    </location>
</feature>
<feature type="transmembrane region" description="Helical" evidence="6">
    <location>
        <begin position="29"/>
        <end position="51"/>
    </location>
</feature>
<keyword evidence="9" id="KW-1185">Reference proteome</keyword>
<protein>
    <submittedName>
        <fullName evidence="8">Membrane protein insertase YidC</fullName>
    </submittedName>
</protein>
<dbReference type="Proteomes" id="UP000315201">
    <property type="component" value="Chromosome"/>
</dbReference>
<accession>A0A4Y6I6Y3</accession>
<feature type="transmembrane region" description="Helical" evidence="6">
    <location>
        <begin position="558"/>
        <end position="580"/>
    </location>
</feature>
<dbReference type="GO" id="GO:0032977">
    <property type="term" value="F:membrane insertase activity"/>
    <property type="evidence" value="ECO:0007669"/>
    <property type="project" value="InterPro"/>
</dbReference>
<dbReference type="PANTHER" id="PTHR12428:SF65">
    <property type="entry name" value="CYTOCHROME C OXIDASE ASSEMBLY PROTEIN COX18, MITOCHONDRIAL"/>
    <property type="match status" value="1"/>
</dbReference>
<dbReference type="InterPro" id="IPR001708">
    <property type="entry name" value="YidC/ALB3/OXA1/COX18"/>
</dbReference>
<dbReference type="PANTHER" id="PTHR12428">
    <property type="entry name" value="OXA1"/>
    <property type="match status" value="1"/>
</dbReference>
<evidence type="ECO:0000313" key="9">
    <source>
        <dbReference type="Proteomes" id="UP000315201"/>
    </source>
</evidence>
<dbReference type="InterPro" id="IPR028055">
    <property type="entry name" value="YidC/Oxa/ALB_C"/>
</dbReference>
<dbReference type="GO" id="GO:0005886">
    <property type="term" value="C:plasma membrane"/>
    <property type="evidence" value="ECO:0007669"/>
    <property type="project" value="TreeGrafter"/>
</dbReference>
<evidence type="ECO:0000256" key="3">
    <source>
        <dbReference type="ARBA" id="ARBA00022989"/>
    </source>
</evidence>